<proteinExistence type="predicted"/>
<sequence length="641" mass="72075">MSLFLKLPEEIFHSALSFVDIPSVCRLYVALAPRHGQMVADYLANKTICVSPNALVTGDPDYIGFALLEQLPPCHVKVVLPVFSHQLVPEWFKRRRFTSVHVVLEGNPPSMPFDLNSWQMHIDTLEVVGFGKEFEYHCGDDETRVILKECDKFSITGGSITSFEVFNDEVDPEEIGLVPLSTQKLILPIGTAYNATELSNLKHVDGGSIYNVPWSQLQVYSGTSAPQVSHLPELREFNSVINDDSFTFKSKNCPKLEKVALRQAMHIHASTSNISELFTESQMAQLVSLKVPTYSVLDTTPLINLQELRMRTDAVITERLPLPPSVTTLQVYSQWSVEGIPAQLKTFLFFGDGDECHVSVNSANLQYFDACFAGDVSLDCPRLTRLSMSSIISILRLNTPNLVSLTFNSATTFPFDKNHFPMLAHLSLGDSRTELHLKQHLKTADLSFMRLQSLSIIADEVTLLGCRVVEEPKISARNITLKSCLFPNTHQFNCRQLQYFFDGSIPSMLQNVTIWWHPYDSEGKPSKSVPPDVFVGCKHLQSVTIHLAIVDWSENNRLKIPASVKQLSLVHVQSKEVWLEFENETTLDHFELVASDDDLPKWSMSSLGLTIKPPSFIKPSFLYSHGHITFQLNRGDDLHNP</sequence>
<dbReference type="EMBL" id="SWFT01000104">
    <property type="protein sequence ID" value="KAA8901357.1"/>
    <property type="molecule type" value="Genomic_DNA"/>
</dbReference>
<reference evidence="1 2" key="1">
    <citation type="submission" date="2019-07" db="EMBL/GenBank/DDBJ databases">
        <title>Genome assembly of two rare yeast pathogens: Diutina rugosa and Trichomonascus ciferrii.</title>
        <authorList>
            <person name="Mixao V."/>
            <person name="Saus E."/>
            <person name="Hansen A."/>
            <person name="Lass-Flor C."/>
            <person name="Gabaldon T."/>
        </authorList>
    </citation>
    <scope>NUCLEOTIDE SEQUENCE [LARGE SCALE GENOMIC DNA]</scope>
    <source>
        <strain evidence="1 2">CBS 613</strain>
    </source>
</reference>
<dbReference type="VEuPathDB" id="FungiDB:DIURU_003302"/>
<dbReference type="AlphaFoldDB" id="A0A642ULU8"/>
<gene>
    <name evidence="1" type="ORF">DIURU_003302</name>
</gene>
<organism evidence="1 2">
    <name type="scientific">Diutina rugosa</name>
    <name type="common">Yeast</name>
    <name type="synonym">Candida rugosa</name>
    <dbReference type="NCBI Taxonomy" id="5481"/>
    <lineage>
        <taxon>Eukaryota</taxon>
        <taxon>Fungi</taxon>
        <taxon>Dikarya</taxon>
        <taxon>Ascomycota</taxon>
        <taxon>Saccharomycotina</taxon>
        <taxon>Pichiomycetes</taxon>
        <taxon>Debaryomycetaceae</taxon>
        <taxon>Diutina</taxon>
    </lineage>
</organism>
<accession>A0A642ULU8</accession>
<protein>
    <submittedName>
        <fullName evidence="1">Uncharacterized protein</fullName>
    </submittedName>
</protein>
<evidence type="ECO:0000313" key="2">
    <source>
        <dbReference type="Proteomes" id="UP000449547"/>
    </source>
</evidence>
<dbReference type="RefSeq" id="XP_034011928.1">
    <property type="nucleotide sequence ID" value="XM_034156050.1"/>
</dbReference>
<name>A0A642ULU8_DIURU</name>
<evidence type="ECO:0000313" key="1">
    <source>
        <dbReference type="EMBL" id="KAA8901357.1"/>
    </source>
</evidence>
<dbReference type="Proteomes" id="UP000449547">
    <property type="component" value="Unassembled WGS sequence"/>
</dbReference>
<comment type="caution">
    <text evidence="1">The sequence shown here is derived from an EMBL/GenBank/DDBJ whole genome shotgun (WGS) entry which is preliminary data.</text>
</comment>
<keyword evidence="2" id="KW-1185">Reference proteome</keyword>
<dbReference type="GeneID" id="54781953"/>